<name>A0A2R8B140_9RHOB</name>
<dbReference type="InterPro" id="IPR024079">
    <property type="entry name" value="MetalloPept_cat_dom_sf"/>
</dbReference>
<dbReference type="PRINTS" id="PR01488">
    <property type="entry name" value="RTXTOXINA"/>
</dbReference>
<sequence length="679" mass="70256">MLGHRRAGFAHQPDRSDKEAKMSFNITIDYRFDTSGFFDNPDARAALEAAADAWEALIQDEFDDVPTGTVFTIANPSDRNQTVSITLDAPIDDLLLFAGAYALNGPLGLGGYNGSSADGDIYKARLSSDFRGTGPVTDFEPFVGTVSFDTAATWNFDLAGPVSGKNDFYSVALHEIAHVLGIGSAPIFDSIGAGALFNGPNALAVTNGVGIPLEGDISHIQEDYASDATLMDPRLTTGSRTVPTTYDLAILADIGYEIAGYTKQGSTPEIVTTGDDITVFGTNLGDLIDGLAGNDQIQGDAGSDTLLGGSGNDTLFGQTGDDSLSGNAGDDMLIGGSGNDTLLNSLGTDTLFGQDGADVFEIRAFGGGKANLSDFDLAQDKIRFVDSGFASKQAVLQSVTKNFTNVSTITLSDGTRVDVFHNNQSGTPLTVDHFELVSTALPQGTAGNDRLEGTDQNDTLEGLEGNDTLLGLGGDDSLLGGDGADTLNGGDGNDTIRGGSTEADIRDIVFGGAGNDLIDGGYGNDELRGDAGDDSIEGGYGVDTVIGGDGNDVLTGSAWSDLIFGGNGNDFINGGFGFDRVNGGAGADKFFHTGNAGHGSDWIQDYDAAQGDVLFYGAAATKSDFLVQRATTTSAGSNTVQEVFITHKTTGVLLWALVDGDAQTSLNVQAAGQVFDLLA</sequence>
<dbReference type="Proteomes" id="UP000244904">
    <property type="component" value="Unassembled WGS sequence"/>
</dbReference>
<dbReference type="GO" id="GO:0005509">
    <property type="term" value="F:calcium ion binding"/>
    <property type="evidence" value="ECO:0007669"/>
    <property type="project" value="InterPro"/>
</dbReference>
<dbReference type="Pfam" id="PF00353">
    <property type="entry name" value="HemolysinCabind"/>
    <property type="match status" value="5"/>
</dbReference>
<dbReference type="Gene3D" id="2.150.10.10">
    <property type="entry name" value="Serralysin-like metalloprotease, C-terminal"/>
    <property type="match status" value="5"/>
</dbReference>
<dbReference type="GO" id="GO:0090729">
    <property type="term" value="F:toxin activity"/>
    <property type="evidence" value="ECO:0007669"/>
    <property type="project" value="UniProtKB-KW"/>
</dbReference>
<dbReference type="GO" id="GO:0008237">
    <property type="term" value="F:metallopeptidase activity"/>
    <property type="evidence" value="ECO:0007669"/>
    <property type="project" value="InterPro"/>
</dbReference>
<gene>
    <name evidence="8" type="primary">cya_19</name>
    <name evidence="8" type="ORF">PRI8871_03634</name>
</gene>
<dbReference type="SUPFAM" id="SSF51120">
    <property type="entry name" value="beta-Roll"/>
    <property type="match status" value="3"/>
</dbReference>
<keyword evidence="5" id="KW-0677">Repeat</keyword>
<accession>A0A2R8B140</accession>
<evidence type="ECO:0000313" key="8">
    <source>
        <dbReference type="EMBL" id="SPF81809.1"/>
    </source>
</evidence>
<dbReference type="Gene3D" id="3.40.390.10">
    <property type="entry name" value="Collagenase (Catalytic Domain)"/>
    <property type="match status" value="1"/>
</dbReference>
<evidence type="ECO:0000256" key="7">
    <source>
        <dbReference type="ARBA" id="ARBA00023136"/>
    </source>
</evidence>
<proteinExistence type="predicted"/>
<evidence type="ECO:0000313" key="9">
    <source>
        <dbReference type="Proteomes" id="UP000244904"/>
    </source>
</evidence>
<evidence type="ECO:0000256" key="1">
    <source>
        <dbReference type="ARBA" id="ARBA00004370"/>
    </source>
</evidence>
<dbReference type="InterPro" id="IPR011049">
    <property type="entry name" value="Serralysin-like_metalloprot_C"/>
</dbReference>
<reference evidence="9" key="1">
    <citation type="submission" date="2018-03" db="EMBL/GenBank/DDBJ databases">
        <authorList>
            <person name="Rodrigo-Torres L."/>
            <person name="Arahal R. D."/>
            <person name="Lucena T."/>
        </authorList>
    </citation>
    <scope>NUCLEOTIDE SEQUENCE [LARGE SCALE GENOMIC DNA]</scope>
    <source>
        <strain evidence="9">CECT 8871</strain>
    </source>
</reference>
<keyword evidence="6" id="KW-0843">Virulence</keyword>
<dbReference type="GO" id="GO:0016020">
    <property type="term" value="C:membrane"/>
    <property type="evidence" value="ECO:0007669"/>
    <property type="project" value="UniProtKB-SubCell"/>
</dbReference>
<evidence type="ECO:0000256" key="5">
    <source>
        <dbReference type="ARBA" id="ARBA00022737"/>
    </source>
</evidence>
<evidence type="ECO:0000256" key="4">
    <source>
        <dbReference type="ARBA" id="ARBA00022656"/>
    </source>
</evidence>
<dbReference type="PROSITE" id="PS00330">
    <property type="entry name" value="HEMOLYSIN_CALCIUM"/>
    <property type="match status" value="2"/>
</dbReference>
<dbReference type="SUPFAM" id="SSF55486">
    <property type="entry name" value="Metalloproteases ('zincins'), catalytic domain"/>
    <property type="match status" value="1"/>
</dbReference>
<comment type="subcellular location">
    <subcellularLocation>
        <location evidence="1">Membrane</location>
    </subcellularLocation>
    <subcellularLocation>
        <location evidence="2">Secreted</location>
    </subcellularLocation>
</comment>
<organism evidence="8 9">
    <name type="scientific">Pseudoprimorskyibacter insulae</name>
    <dbReference type="NCBI Taxonomy" id="1695997"/>
    <lineage>
        <taxon>Bacteria</taxon>
        <taxon>Pseudomonadati</taxon>
        <taxon>Pseudomonadota</taxon>
        <taxon>Alphaproteobacteria</taxon>
        <taxon>Rhodobacterales</taxon>
        <taxon>Paracoccaceae</taxon>
        <taxon>Pseudoprimorskyibacter</taxon>
    </lineage>
</organism>
<dbReference type="PANTHER" id="PTHR38340:SF1">
    <property type="entry name" value="S-LAYER PROTEIN"/>
    <property type="match status" value="1"/>
</dbReference>
<dbReference type="AlphaFoldDB" id="A0A2R8B140"/>
<keyword evidence="3" id="KW-0964">Secreted</keyword>
<dbReference type="InterPro" id="IPR001343">
    <property type="entry name" value="Hemolysn_Ca-bd"/>
</dbReference>
<dbReference type="GO" id="GO:0005576">
    <property type="term" value="C:extracellular region"/>
    <property type="evidence" value="ECO:0007669"/>
    <property type="project" value="UniProtKB-SubCell"/>
</dbReference>
<dbReference type="EMBL" id="OMOJ01000014">
    <property type="protein sequence ID" value="SPF81809.1"/>
    <property type="molecule type" value="Genomic_DNA"/>
</dbReference>
<dbReference type="PRINTS" id="PR00313">
    <property type="entry name" value="CABNDNGRPT"/>
</dbReference>
<keyword evidence="7" id="KW-0472">Membrane</keyword>
<dbReference type="InterPro" id="IPR003995">
    <property type="entry name" value="RTX_toxin_determinant-A"/>
</dbReference>
<dbReference type="InterPro" id="IPR018511">
    <property type="entry name" value="Hemolysin-typ_Ca-bd_CS"/>
</dbReference>
<protein>
    <submittedName>
        <fullName evidence="8">Bifunctional hemolysin/adenylate cyclase</fullName>
    </submittedName>
</protein>
<keyword evidence="9" id="KW-1185">Reference proteome</keyword>
<dbReference type="InterPro" id="IPR050557">
    <property type="entry name" value="RTX_toxin/Mannuronan_C5-epim"/>
</dbReference>
<evidence type="ECO:0000256" key="2">
    <source>
        <dbReference type="ARBA" id="ARBA00004613"/>
    </source>
</evidence>
<evidence type="ECO:0000256" key="6">
    <source>
        <dbReference type="ARBA" id="ARBA00023026"/>
    </source>
</evidence>
<evidence type="ECO:0000256" key="3">
    <source>
        <dbReference type="ARBA" id="ARBA00022525"/>
    </source>
</evidence>
<keyword evidence="4" id="KW-0800">Toxin</keyword>
<dbReference type="OrthoDB" id="9757622at2"/>
<dbReference type="PANTHER" id="PTHR38340">
    <property type="entry name" value="S-LAYER PROTEIN"/>
    <property type="match status" value="1"/>
</dbReference>